<keyword evidence="2" id="KW-0547">Nucleotide-binding</keyword>
<proteinExistence type="predicted"/>
<dbReference type="Pfam" id="PF18085">
    <property type="entry name" value="Mak_N_cap"/>
    <property type="match status" value="1"/>
</dbReference>
<dbReference type="Proteomes" id="UP000183263">
    <property type="component" value="Unassembled WGS sequence"/>
</dbReference>
<gene>
    <name evidence="6" type="ORF">SAMN05444695_11229</name>
</gene>
<evidence type="ECO:0000259" key="5">
    <source>
        <dbReference type="Pfam" id="PF18085"/>
    </source>
</evidence>
<reference evidence="6 7" key="1">
    <citation type="submission" date="2016-10" db="EMBL/GenBank/DDBJ databases">
        <authorList>
            <person name="de Groot N.N."/>
        </authorList>
    </citation>
    <scope>NUCLEOTIDE SEQUENCE [LARGE SCALE GENOMIC DNA]</scope>
    <source>
        <strain evidence="6 7">DSM 44892</strain>
    </source>
</reference>
<evidence type="ECO:0000256" key="3">
    <source>
        <dbReference type="ARBA" id="ARBA00022777"/>
    </source>
</evidence>
<evidence type="ECO:0000313" key="7">
    <source>
        <dbReference type="Proteomes" id="UP000183263"/>
    </source>
</evidence>
<keyword evidence="3" id="KW-0418">Kinase</keyword>
<protein>
    <recommendedName>
        <fullName evidence="5">Maltokinase N-terminal cap domain-containing protein</fullName>
    </recommendedName>
</protein>
<organism evidence="6 7">
    <name type="scientific">Rhodococcus triatomae</name>
    <dbReference type="NCBI Taxonomy" id="300028"/>
    <lineage>
        <taxon>Bacteria</taxon>
        <taxon>Bacillati</taxon>
        <taxon>Actinomycetota</taxon>
        <taxon>Actinomycetes</taxon>
        <taxon>Mycobacteriales</taxon>
        <taxon>Nocardiaceae</taxon>
        <taxon>Rhodococcus</taxon>
    </lineage>
</organism>
<keyword evidence="4" id="KW-0067">ATP-binding</keyword>
<dbReference type="InterPro" id="IPR040999">
    <property type="entry name" value="Mak_N_cap"/>
</dbReference>
<sequence>MAILYHAELRPSKLELVAQWLPSRPWYDGPAVPRVQRVASFRFDDPDGEVGVETHLVRVEDGPVLQVPFTYRGAPLPSADGHLVGTMDHSVLGRRWVYDGCADPVYARCLAETILGGGHEAEQFYEVDGALEPEPGTARVTGTGDGTRSAEDLPTAALEPTTQGVETSVVAGRFVLRVLRVPTGEAVADLALGGTWPGVRTPVALAFLSAA</sequence>
<keyword evidence="1" id="KW-0808">Transferase</keyword>
<dbReference type="AlphaFoldDB" id="A0A1G8P0T4"/>
<dbReference type="GO" id="GO:0016301">
    <property type="term" value="F:kinase activity"/>
    <property type="evidence" value="ECO:0007669"/>
    <property type="project" value="UniProtKB-KW"/>
</dbReference>
<evidence type="ECO:0000256" key="4">
    <source>
        <dbReference type="ARBA" id="ARBA00022840"/>
    </source>
</evidence>
<evidence type="ECO:0000256" key="1">
    <source>
        <dbReference type="ARBA" id="ARBA00022679"/>
    </source>
</evidence>
<accession>A0A1G8P0T4</accession>
<keyword evidence="7" id="KW-1185">Reference proteome</keyword>
<dbReference type="RefSeq" id="WP_072739110.1">
    <property type="nucleotide sequence ID" value="NZ_CP048813.1"/>
</dbReference>
<evidence type="ECO:0000313" key="6">
    <source>
        <dbReference type="EMBL" id="SDI86144.1"/>
    </source>
</evidence>
<evidence type="ECO:0000256" key="2">
    <source>
        <dbReference type="ARBA" id="ARBA00022741"/>
    </source>
</evidence>
<dbReference type="NCBIfam" id="NF047744">
    <property type="entry name" value="CG0192_rel"/>
    <property type="match status" value="1"/>
</dbReference>
<dbReference type="OrthoDB" id="3787729at2"/>
<name>A0A1G8P0T4_9NOCA</name>
<dbReference type="GO" id="GO:0005524">
    <property type="term" value="F:ATP binding"/>
    <property type="evidence" value="ECO:0007669"/>
    <property type="project" value="UniProtKB-KW"/>
</dbReference>
<feature type="domain" description="Maltokinase N-terminal cap" evidence="5">
    <location>
        <begin position="20"/>
        <end position="103"/>
    </location>
</feature>
<dbReference type="EMBL" id="FNDN01000012">
    <property type="protein sequence ID" value="SDI86144.1"/>
    <property type="molecule type" value="Genomic_DNA"/>
</dbReference>